<dbReference type="RefSeq" id="WP_184760241.1">
    <property type="nucleotide sequence ID" value="NZ_BAABEK010000015.1"/>
</dbReference>
<proteinExistence type="predicted"/>
<dbReference type="Proteomes" id="UP000534286">
    <property type="component" value="Unassembled WGS sequence"/>
</dbReference>
<comment type="caution">
    <text evidence="1">The sequence shown here is derived from an EMBL/GenBank/DDBJ whole genome shotgun (WGS) entry which is preliminary data.</text>
</comment>
<dbReference type="EMBL" id="JACHJU010000011">
    <property type="protein sequence ID" value="MBB4944415.1"/>
    <property type="molecule type" value="Genomic_DNA"/>
</dbReference>
<keyword evidence="2" id="KW-1185">Reference proteome</keyword>
<name>A0A7W7WFE6_9ACTN</name>
<sequence length="70" mass="7857">MTIYTGSMSGPADASGAEAIDYEAIRRRFPWVGCFDSGEDDLSSRYRDMMAEALRDREIVEAIDAARHRP</sequence>
<accession>A0A7W7WFE6</accession>
<gene>
    <name evidence="1" type="ORF">FHR32_008821</name>
</gene>
<reference evidence="1 2" key="1">
    <citation type="submission" date="2020-08" db="EMBL/GenBank/DDBJ databases">
        <title>Sequencing the genomes of 1000 actinobacteria strains.</title>
        <authorList>
            <person name="Klenk H.-P."/>
        </authorList>
    </citation>
    <scope>NUCLEOTIDE SEQUENCE [LARGE SCALE GENOMIC DNA]</scope>
    <source>
        <strain evidence="1 2">DSM 43023</strain>
    </source>
</reference>
<organism evidence="1 2">
    <name type="scientific">Streptosporangium album</name>
    <dbReference type="NCBI Taxonomy" id="47479"/>
    <lineage>
        <taxon>Bacteria</taxon>
        <taxon>Bacillati</taxon>
        <taxon>Actinomycetota</taxon>
        <taxon>Actinomycetes</taxon>
        <taxon>Streptosporangiales</taxon>
        <taxon>Streptosporangiaceae</taxon>
        <taxon>Streptosporangium</taxon>
    </lineage>
</organism>
<protein>
    <submittedName>
        <fullName evidence="1">Uncharacterized protein</fullName>
    </submittedName>
</protein>
<dbReference type="AlphaFoldDB" id="A0A7W7WFE6"/>
<evidence type="ECO:0000313" key="2">
    <source>
        <dbReference type="Proteomes" id="UP000534286"/>
    </source>
</evidence>
<evidence type="ECO:0000313" key="1">
    <source>
        <dbReference type="EMBL" id="MBB4944415.1"/>
    </source>
</evidence>